<protein>
    <submittedName>
        <fullName evidence="1">Antitoxin VbhA family protein</fullName>
    </submittedName>
</protein>
<dbReference type="CDD" id="cd11586">
    <property type="entry name" value="VbhA_like"/>
    <property type="match status" value="1"/>
</dbReference>
<keyword evidence="2" id="KW-1185">Reference proteome</keyword>
<name>A0ABV5WXE5_9MICO</name>
<gene>
    <name evidence="1" type="ORF">ACFFN1_00150</name>
</gene>
<organism evidence="1 2">
    <name type="scientific">Brevibacterium otitidis</name>
    <dbReference type="NCBI Taxonomy" id="53364"/>
    <lineage>
        <taxon>Bacteria</taxon>
        <taxon>Bacillati</taxon>
        <taxon>Actinomycetota</taxon>
        <taxon>Actinomycetes</taxon>
        <taxon>Micrococcales</taxon>
        <taxon>Brevibacteriaceae</taxon>
        <taxon>Brevibacterium</taxon>
    </lineage>
</organism>
<accession>A0ABV5WXE5</accession>
<evidence type="ECO:0000313" key="2">
    <source>
        <dbReference type="Proteomes" id="UP001589707"/>
    </source>
</evidence>
<comment type="caution">
    <text evidence="1">The sequence shown here is derived from an EMBL/GenBank/DDBJ whole genome shotgun (WGS) entry which is preliminary data.</text>
</comment>
<sequence length="67" mass="7111">MDSTGPATRGNIDWIEAQVTCGQRMAGAEETDADRALGRRVLAGELTADEAIAIRLAQIDCAHGITR</sequence>
<dbReference type="RefSeq" id="WP_376837481.1">
    <property type="nucleotide sequence ID" value="NZ_JBHMAU010000003.1"/>
</dbReference>
<dbReference type="Proteomes" id="UP001589707">
    <property type="component" value="Unassembled WGS sequence"/>
</dbReference>
<dbReference type="EMBL" id="JBHMAU010000003">
    <property type="protein sequence ID" value="MFB9774851.1"/>
    <property type="molecule type" value="Genomic_DNA"/>
</dbReference>
<reference evidence="1 2" key="1">
    <citation type="submission" date="2024-09" db="EMBL/GenBank/DDBJ databases">
        <authorList>
            <person name="Sun Q."/>
            <person name="Mori K."/>
        </authorList>
    </citation>
    <scope>NUCLEOTIDE SEQUENCE [LARGE SCALE GENOMIC DNA]</scope>
    <source>
        <strain evidence="1 2">JCM 11683</strain>
    </source>
</reference>
<evidence type="ECO:0000313" key="1">
    <source>
        <dbReference type="EMBL" id="MFB9774851.1"/>
    </source>
</evidence>
<dbReference type="InterPro" id="IPR033788">
    <property type="entry name" value="VbhA-like"/>
</dbReference>
<proteinExistence type="predicted"/>